<name>A0A507ED01_9FUNG</name>
<evidence type="ECO:0000256" key="6">
    <source>
        <dbReference type="ARBA" id="ARBA00022927"/>
    </source>
</evidence>
<evidence type="ECO:0000256" key="7">
    <source>
        <dbReference type="ARBA" id="ARBA00022989"/>
    </source>
</evidence>
<comment type="caution">
    <text evidence="13">The sequence shown here is derived from an EMBL/GenBank/DDBJ whole genome shotgun (WGS) entry which is preliminary data.</text>
</comment>
<dbReference type="GO" id="GO:0030479">
    <property type="term" value="C:actin cortical patch"/>
    <property type="evidence" value="ECO:0007669"/>
    <property type="project" value="TreeGrafter"/>
</dbReference>
<protein>
    <recommendedName>
        <fullName evidence="12">SPIN90/Ldb17 leucine-rich domain-containing protein</fullName>
    </recommendedName>
</protein>
<evidence type="ECO:0000256" key="5">
    <source>
        <dbReference type="ARBA" id="ARBA00022787"/>
    </source>
</evidence>
<evidence type="ECO:0000256" key="9">
    <source>
        <dbReference type="ARBA" id="ARBA00023128"/>
    </source>
</evidence>
<dbReference type="SUPFAM" id="SSF48371">
    <property type="entry name" value="ARM repeat"/>
    <property type="match status" value="1"/>
</dbReference>
<dbReference type="InterPro" id="IPR030125">
    <property type="entry name" value="SPIN90/Ldb17"/>
</dbReference>
<dbReference type="GO" id="GO:0051666">
    <property type="term" value="P:actin cortical patch localization"/>
    <property type="evidence" value="ECO:0007669"/>
    <property type="project" value="TreeGrafter"/>
</dbReference>
<keyword evidence="5" id="KW-1000">Mitochondrion outer membrane</keyword>
<dbReference type="GO" id="GO:0006897">
    <property type="term" value="P:endocytosis"/>
    <property type="evidence" value="ECO:0007669"/>
    <property type="project" value="TreeGrafter"/>
</dbReference>
<dbReference type="Proteomes" id="UP000318582">
    <property type="component" value="Unassembled WGS sequence"/>
</dbReference>
<evidence type="ECO:0000256" key="4">
    <source>
        <dbReference type="ARBA" id="ARBA00022692"/>
    </source>
</evidence>
<keyword evidence="10" id="KW-0472">Membrane</keyword>
<dbReference type="Pfam" id="PF04281">
    <property type="entry name" value="Tom22"/>
    <property type="match status" value="1"/>
</dbReference>
<evidence type="ECO:0000256" key="3">
    <source>
        <dbReference type="ARBA" id="ARBA00022448"/>
    </source>
</evidence>
<dbReference type="STRING" id="109895.A0A507ED01"/>
<keyword evidence="4" id="KW-0812">Transmembrane</keyword>
<dbReference type="GO" id="GO:0006886">
    <property type="term" value="P:intracellular protein transport"/>
    <property type="evidence" value="ECO:0007669"/>
    <property type="project" value="InterPro"/>
</dbReference>
<dbReference type="PANTHER" id="PTHR13357:SF1">
    <property type="entry name" value="NCK-INTERACTING PROTEIN WITH SH3 DOMAIN"/>
    <property type="match status" value="1"/>
</dbReference>
<evidence type="ECO:0000256" key="10">
    <source>
        <dbReference type="ARBA" id="ARBA00023136"/>
    </source>
</evidence>
<dbReference type="CDD" id="cd22884">
    <property type="entry name" value="TOM22"/>
    <property type="match status" value="1"/>
</dbReference>
<dbReference type="Pfam" id="PF09431">
    <property type="entry name" value="SPIN90_LRD"/>
    <property type="match status" value="1"/>
</dbReference>
<evidence type="ECO:0000313" key="13">
    <source>
        <dbReference type="EMBL" id="TPX61684.1"/>
    </source>
</evidence>
<evidence type="ECO:0000259" key="12">
    <source>
        <dbReference type="Pfam" id="PF09431"/>
    </source>
</evidence>
<evidence type="ECO:0000256" key="1">
    <source>
        <dbReference type="ARBA" id="ARBA00004572"/>
    </source>
</evidence>
<reference evidence="13 14" key="1">
    <citation type="journal article" date="2019" name="Sci. Rep.">
        <title>Comparative genomics of chytrid fungi reveal insights into the obligate biotrophic and pathogenic lifestyle of Synchytrium endobioticum.</title>
        <authorList>
            <person name="van de Vossenberg B.T.L.H."/>
            <person name="Warris S."/>
            <person name="Nguyen H.D.T."/>
            <person name="van Gent-Pelzer M.P.E."/>
            <person name="Joly D.L."/>
            <person name="van de Geest H.C."/>
            <person name="Bonants P.J.M."/>
            <person name="Smith D.S."/>
            <person name="Levesque C.A."/>
            <person name="van der Lee T.A.J."/>
        </authorList>
    </citation>
    <scope>NUCLEOTIDE SEQUENCE [LARGE SCALE GENOMIC DNA]</scope>
    <source>
        <strain evidence="13 14">CBS 809.83</strain>
    </source>
</reference>
<comment type="subcellular location">
    <subcellularLocation>
        <location evidence="1">Mitochondrion outer membrane</location>
        <topology evidence="1">Single-pass membrane protein</topology>
    </subcellularLocation>
</comment>
<accession>A0A507ED01</accession>
<evidence type="ECO:0000256" key="11">
    <source>
        <dbReference type="ARBA" id="ARBA00023170"/>
    </source>
</evidence>
<keyword evidence="6" id="KW-0653">Protein transport</keyword>
<dbReference type="EMBL" id="QEAQ01000006">
    <property type="protein sequence ID" value="TPX61684.1"/>
    <property type="molecule type" value="Genomic_DNA"/>
</dbReference>
<feature type="domain" description="SPIN90/Ldb17 leucine-rich" evidence="12">
    <location>
        <begin position="176"/>
        <end position="297"/>
    </location>
</feature>
<evidence type="ECO:0000256" key="2">
    <source>
        <dbReference type="ARBA" id="ARBA00009874"/>
    </source>
</evidence>
<dbReference type="InterPro" id="IPR018556">
    <property type="entry name" value="SPIN90/Ldb17_LRD"/>
</dbReference>
<proteinExistence type="inferred from homology"/>
<dbReference type="InterPro" id="IPR005683">
    <property type="entry name" value="Tom22"/>
</dbReference>
<evidence type="ECO:0000256" key="8">
    <source>
        <dbReference type="ARBA" id="ARBA00023010"/>
    </source>
</evidence>
<dbReference type="GO" id="GO:0005741">
    <property type="term" value="C:mitochondrial outer membrane"/>
    <property type="evidence" value="ECO:0007669"/>
    <property type="project" value="UniProtKB-SubCell"/>
</dbReference>
<organism evidence="13 14">
    <name type="scientific">Powellomyces hirtus</name>
    <dbReference type="NCBI Taxonomy" id="109895"/>
    <lineage>
        <taxon>Eukaryota</taxon>
        <taxon>Fungi</taxon>
        <taxon>Fungi incertae sedis</taxon>
        <taxon>Chytridiomycota</taxon>
        <taxon>Chytridiomycota incertae sedis</taxon>
        <taxon>Chytridiomycetes</taxon>
        <taxon>Spizellomycetales</taxon>
        <taxon>Powellomycetaceae</taxon>
        <taxon>Powellomyces</taxon>
    </lineage>
</organism>
<dbReference type="PANTHER" id="PTHR13357">
    <property type="entry name" value="SH3 ADAPTER PROTEIN SPIN90 NCK INTERACTING PROTEIN WITH SH3 DOMAIN"/>
    <property type="match status" value="1"/>
</dbReference>
<dbReference type="AlphaFoldDB" id="A0A507ED01"/>
<sequence length="543" mass="60864">MHASVDHLALDEGEITVNKLNEVVSDTSLSLSELLSKVVETITAAVPNIKSRNIMRVICEHAVTGRLEDEALKVADQLSEYDLKDPDTAYVVYSLLLRLSDVCPNAIRRLDSHEWLAHLVDALVSHPVPGRAEQIASQLLCKVCDNRELSLSELEIFNERFVEQLCELIEHTRESEDQNSEYIRTLLTVHDQLAQKYAARAVVSNPVLEVLEKRIDHSKTLTENFILLFNRADDRTQRLKMVSFLDNILQNPPTRNLFYTNDLGVILDVVLRETKNVDADDEMLHQKYIFLIPLLLHLPGADWPPQRKKDVEKLLTGIRDGPFVRQQTRPLLEDPSHIPPTTITHTAPTSLANMVELKEVEVKTEIDVIETPTATLIEETTTTTLEEDDGDSEYEDESDFEAAVVVERSTTVISGGYSDIDDEFDEDEDLEESLLERLQALVDVVPRETRKSVARSVSTFTSGAWGAVQWVGSAAWVVATAAMLVGLPVALELEREQFVFQQEAQMRQQQQQAQQMVQPGLGGIPGTIPGGNQQIPGLPNQQI</sequence>
<dbReference type="GO" id="GO:0000147">
    <property type="term" value="P:actin cortical patch assembly"/>
    <property type="evidence" value="ECO:0007669"/>
    <property type="project" value="TreeGrafter"/>
</dbReference>
<evidence type="ECO:0000313" key="14">
    <source>
        <dbReference type="Proteomes" id="UP000318582"/>
    </source>
</evidence>
<keyword evidence="9" id="KW-0496">Mitochondrion</keyword>
<gene>
    <name evidence="13" type="ORF">PhCBS80983_g00915</name>
</gene>
<keyword evidence="14" id="KW-1185">Reference proteome</keyword>
<keyword evidence="11" id="KW-0675">Receptor</keyword>
<dbReference type="InterPro" id="IPR016024">
    <property type="entry name" value="ARM-type_fold"/>
</dbReference>
<dbReference type="GO" id="GO:0071933">
    <property type="term" value="F:Arp2/3 complex binding"/>
    <property type="evidence" value="ECO:0007669"/>
    <property type="project" value="TreeGrafter"/>
</dbReference>
<keyword evidence="3" id="KW-0813">Transport</keyword>
<keyword evidence="8" id="KW-0811">Translocation</keyword>
<comment type="similarity">
    <text evidence="2">Belongs to the Tom22 family.</text>
</comment>
<keyword evidence="7" id="KW-1133">Transmembrane helix</keyword>